<dbReference type="AlphaFoldDB" id="A0A9N9GH31"/>
<dbReference type="Proteomes" id="UP000789570">
    <property type="component" value="Unassembled WGS sequence"/>
</dbReference>
<reference evidence="1" key="1">
    <citation type="submission" date="2021-06" db="EMBL/GenBank/DDBJ databases">
        <authorList>
            <person name="Kallberg Y."/>
            <person name="Tangrot J."/>
            <person name="Rosling A."/>
        </authorList>
    </citation>
    <scope>NUCLEOTIDE SEQUENCE</scope>
    <source>
        <strain evidence="1">UK204</strain>
    </source>
</reference>
<dbReference type="OrthoDB" id="2440340at2759"/>
<accession>A0A9N9GH31</accession>
<sequence>MNNNASRKIKKILKKKSRYLSRIMENIENEQKIAIKKLQLKALIASSEEYVERSHGARSIVAHGPLSNEINQVPHNVIPATQSKPEGQHVKEYHKQIYDLQNQEMNFDKGTDATPGTGSHEQHEIMDKFRLQFEERFLNMKQDGKWKLPSGKYVEDIIYEYARNLSYESFIIDISNEDVMNLFDYNDRDFVMTNNILPEPSIDDELMEHLLRYRKDKSQELRKLVNDGLHISPYDPVKHFHYQYVHQVFSQLLPRYELRPDDFTNSHLEGWFTSNVWSIIVDACFIDLQSIEFIRGEGCSRASAQRKNTGRASPKEKAMFGRKCDGIARKVGSLDEYAISEEGRIWNGENGTKYLSDGGLKMPKIMKDMLHQKINKHGLSFVKTHQLEIIGFLHSAQYLQLLVMDIPSWYVCRIQRKPLCEFPKTLVNVDELITIIHEVLVAKLLHSFLQFFTILYVFVLLSAE</sequence>
<protein>
    <submittedName>
        <fullName evidence="1">11528_t:CDS:1</fullName>
    </submittedName>
</protein>
<proteinExistence type="predicted"/>
<evidence type="ECO:0000313" key="1">
    <source>
        <dbReference type="EMBL" id="CAG8609922.1"/>
    </source>
</evidence>
<keyword evidence="2" id="KW-1185">Reference proteome</keyword>
<comment type="caution">
    <text evidence="1">The sequence shown here is derived from an EMBL/GenBank/DDBJ whole genome shotgun (WGS) entry which is preliminary data.</text>
</comment>
<evidence type="ECO:0000313" key="2">
    <source>
        <dbReference type="Proteomes" id="UP000789570"/>
    </source>
</evidence>
<gene>
    <name evidence="1" type="ORF">FCALED_LOCUS9018</name>
</gene>
<dbReference type="EMBL" id="CAJVPQ010002833">
    <property type="protein sequence ID" value="CAG8609922.1"/>
    <property type="molecule type" value="Genomic_DNA"/>
</dbReference>
<organism evidence="1 2">
    <name type="scientific">Funneliformis caledonium</name>
    <dbReference type="NCBI Taxonomy" id="1117310"/>
    <lineage>
        <taxon>Eukaryota</taxon>
        <taxon>Fungi</taxon>
        <taxon>Fungi incertae sedis</taxon>
        <taxon>Mucoromycota</taxon>
        <taxon>Glomeromycotina</taxon>
        <taxon>Glomeromycetes</taxon>
        <taxon>Glomerales</taxon>
        <taxon>Glomeraceae</taxon>
        <taxon>Funneliformis</taxon>
    </lineage>
</organism>
<name>A0A9N9GH31_9GLOM</name>